<comment type="caution">
    <text evidence="1">The sequence shown here is derived from an EMBL/GenBank/DDBJ whole genome shotgun (WGS) entry which is preliminary data.</text>
</comment>
<gene>
    <name evidence="1" type="ORF">A2121_02600</name>
</gene>
<organism evidence="1 2">
    <name type="scientific">Candidatus Nomurabacteria bacterium GWB1_40_6</name>
    <dbReference type="NCBI Taxonomy" id="1801727"/>
    <lineage>
        <taxon>Bacteria</taxon>
        <taxon>Candidatus Nomuraibacteriota</taxon>
    </lineage>
</organism>
<evidence type="ECO:0000313" key="1">
    <source>
        <dbReference type="EMBL" id="OGI47028.1"/>
    </source>
</evidence>
<name>A0A1F6TPI2_9BACT</name>
<reference evidence="1 2" key="1">
    <citation type="journal article" date="2016" name="Nat. Commun.">
        <title>Thousands of microbial genomes shed light on interconnected biogeochemical processes in an aquifer system.</title>
        <authorList>
            <person name="Anantharaman K."/>
            <person name="Brown C.T."/>
            <person name="Hug L.A."/>
            <person name="Sharon I."/>
            <person name="Castelle C.J."/>
            <person name="Probst A.J."/>
            <person name="Thomas B.C."/>
            <person name="Singh A."/>
            <person name="Wilkins M.J."/>
            <person name="Karaoz U."/>
            <person name="Brodie E.L."/>
            <person name="Williams K.H."/>
            <person name="Hubbard S.S."/>
            <person name="Banfield J.F."/>
        </authorList>
    </citation>
    <scope>NUCLEOTIDE SEQUENCE [LARGE SCALE GENOMIC DNA]</scope>
</reference>
<accession>A0A1F6TPI2</accession>
<evidence type="ECO:0000313" key="2">
    <source>
        <dbReference type="Proteomes" id="UP000176484"/>
    </source>
</evidence>
<proteinExistence type="predicted"/>
<protein>
    <submittedName>
        <fullName evidence="1">Uncharacterized protein</fullName>
    </submittedName>
</protein>
<dbReference type="Proteomes" id="UP000176484">
    <property type="component" value="Unassembled WGS sequence"/>
</dbReference>
<dbReference type="AlphaFoldDB" id="A0A1F6TPI2"/>
<dbReference type="EMBL" id="MFTD01000005">
    <property type="protein sequence ID" value="OGI47028.1"/>
    <property type="molecule type" value="Genomic_DNA"/>
</dbReference>
<sequence length="160" mass="17483">MGAKLSDVLSQIFPSDEHVKKFCQPGAEAKTCRYLTAGGSGFGCAKYTSLRMTIDDRKDKMNARGDNCEGILKIIMEHVSELIGKRVCYRESMPTRISAGPLKEMKIEDGMFSIIWDYDGKEDYTTFAVSALGISISSSEIQFNLAGPGSFGGEAAIFLN</sequence>